<dbReference type="Pfam" id="PF13650">
    <property type="entry name" value="Asp_protease_2"/>
    <property type="match status" value="1"/>
</dbReference>
<dbReference type="RefSeq" id="XP_016740287.1">
    <property type="nucleotide sequence ID" value="XM_016884798.1"/>
</dbReference>
<dbReference type="Gene3D" id="2.40.70.10">
    <property type="entry name" value="Acid Proteases"/>
    <property type="match status" value="1"/>
</dbReference>
<gene>
    <name evidence="2" type="primary">LOC107950050</name>
</gene>
<reference evidence="2" key="2">
    <citation type="submission" date="2025-08" db="UniProtKB">
        <authorList>
            <consortium name="RefSeq"/>
        </authorList>
    </citation>
    <scope>IDENTIFICATION</scope>
</reference>
<evidence type="ECO:0000313" key="2">
    <source>
        <dbReference type="RefSeq" id="XP_016740287.1"/>
    </source>
</evidence>
<dbReference type="PANTHER" id="PTHR33067">
    <property type="entry name" value="RNA-DIRECTED DNA POLYMERASE-RELATED"/>
    <property type="match status" value="1"/>
</dbReference>
<dbReference type="Proteomes" id="UP000818029">
    <property type="component" value="Chromosome D03"/>
</dbReference>
<name>A0A1U8NMR1_GOSHI</name>
<dbReference type="GeneID" id="107950050"/>
<accession>A0A1U8NMR1</accession>
<evidence type="ECO:0000313" key="1">
    <source>
        <dbReference type="Proteomes" id="UP000818029"/>
    </source>
</evidence>
<dbReference type="KEGG" id="ghi:107950050"/>
<dbReference type="AlphaFoldDB" id="A0A1U8NMR1"/>
<dbReference type="PaxDb" id="3635-A0A1U8NMR1"/>
<dbReference type="CDD" id="cd00303">
    <property type="entry name" value="retropepsin_like"/>
    <property type="match status" value="1"/>
</dbReference>
<dbReference type="PANTHER" id="PTHR33067:SF39">
    <property type="entry name" value="TRANSCRIPTION FACTOR INTERACTOR AND REGULATOR CCHC(ZN) FAMILY"/>
    <property type="match status" value="1"/>
</dbReference>
<protein>
    <submittedName>
        <fullName evidence="2">Uncharacterized protein</fullName>
    </submittedName>
</protein>
<sequence>MKVLLSKKKKLIDIENIAFTECCSVILTNKLPPKLKDPRSLPSYVQFENHYLGKVLCDLGASINLMPLSTFKKLGIRHLKSIAVTLQLANQSLAQPEGQIKYVLVRVDKYAFPTDLIILDCEENKEVPIILGRSFLATGQTLIDVYKGELTMRLNDEQSTFMFLNPFNARTKKNAILLMCLMI</sequence>
<reference evidence="1" key="1">
    <citation type="journal article" date="2020" name="Nat. Genet.">
        <title>Genomic diversifications of five Gossypium allopolyploid species and their impact on cotton improvement.</title>
        <authorList>
            <person name="Chen Z.J."/>
            <person name="Sreedasyam A."/>
            <person name="Ando A."/>
            <person name="Song Q."/>
            <person name="De Santiago L.M."/>
            <person name="Hulse-Kemp A.M."/>
            <person name="Ding M."/>
            <person name="Ye W."/>
            <person name="Kirkbride R.C."/>
            <person name="Jenkins J."/>
            <person name="Plott C."/>
            <person name="Lovell J."/>
            <person name="Lin Y.M."/>
            <person name="Vaughn R."/>
            <person name="Liu B."/>
            <person name="Simpson S."/>
            <person name="Scheffler B.E."/>
            <person name="Wen L."/>
            <person name="Saski C.A."/>
            <person name="Grover C.E."/>
            <person name="Hu G."/>
            <person name="Conover J.L."/>
            <person name="Carlson J.W."/>
            <person name="Shu S."/>
            <person name="Boston L.B."/>
            <person name="Williams M."/>
            <person name="Peterson D.G."/>
            <person name="McGee K."/>
            <person name="Jones D.C."/>
            <person name="Wendel J.F."/>
            <person name="Stelly D.M."/>
            <person name="Grimwood J."/>
            <person name="Schmutz J."/>
        </authorList>
    </citation>
    <scope>NUCLEOTIDE SEQUENCE [LARGE SCALE GENOMIC DNA]</scope>
    <source>
        <strain evidence="1">cv. TM-1</strain>
    </source>
</reference>
<dbReference type="InterPro" id="IPR021109">
    <property type="entry name" value="Peptidase_aspartic_dom_sf"/>
</dbReference>
<keyword evidence="1" id="KW-1185">Reference proteome</keyword>
<organism evidence="1 2">
    <name type="scientific">Gossypium hirsutum</name>
    <name type="common">Upland cotton</name>
    <name type="synonym">Gossypium mexicanum</name>
    <dbReference type="NCBI Taxonomy" id="3635"/>
    <lineage>
        <taxon>Eukaryota</taxon>
        <taxon>Viridiplantae</taxon>
        <taxon>Streptophyta</taxon>
        <taxon>Embryophyta</taxon>
        <taxon>Tracheophyta</taxon>
        <taxon>Spermatophyta</taxon>
        <taxon>Magnoliopsida</taxon>
        <taxon>eudicotyledons</taxon>
        <taxon>Gunneridae</taxon>
        <taxon>Pentapetalae</taxon>
        <taxon>rosids</taxon>
        <taxon>malvids</taxon>
        <taxon>Malvales</taxon>
        <taxon>Malvaceae</taxon>
        <taxon>Malvoideae</taxon>
        <taxon>Gossypium</taxon>
    </lineage>
</organism>
<proteinExistence type="predicted"/>